<dbReference type="EMBL" id="BMFT01000003">
    <property type="protein sequence ID" value="GGH35351.1"/>
    <property type="molecule type" value="Genomic_DNA"/>
</dbReference>
<comment type="caution">
    <text evidence="2">The sequence shown here is derived from an EMBL/GenBank/DDBJ whole genome shotgun (WGS) entry which is preliminary data.</text>
</comment>
<sequence>MDEFIDLIELAQNGNQNAEAELVLQYQPLINKYSMKNGHLDEDCKQHLTLEFILALRRFDLSRYLKKT</sequence>
<name>A0ABQ1YSF7_9BACL</name>
<dbReference type="Pfam" id="PF12645">
    <property type="entry name" value="HTH_16"/>
    <property type="match status" value="1"/>
</dbReference>
<dbReference type="Proteomes" id="UP000659344">
    <property type="component" value="Unassembled WGS sequence"/>
</dbReference>
<organism evidence="2 3">
    <name type="scientific">Paenibacillus segetis</name>
    <dbReference type="NCBI Taxonomy" id="1325360"/>
    <lineage>
        <taxon>Bacteria</taxon>
        <taxon>Bacillati</taxon>
        <taxon>Bacillota</taxon>
        <taxon>Bacilli</taxon>
        <taxon>Bacillales</taxon>
        <taxon>Paenibacillaceae</taxon>
        <taxon>Paenibacillus</taxon>
    </lineage>
</organism>
<protein>
    <recommendedName>
        <fullName evidence="1">Helix-turn-helix conjugative transposon-like domain-containing protein</fullName>
    </recommendedName>
</protein>
<proteinExistence type="predicted"/>
<dbReference type="SUPFAM" id="SSF88946">
    <property type="entry name" value="Sigma2 domain of RNA polymerase sigma factors"/>
    <property type="match status" value="1"/>
</dbReference>
<dbReference type="InterPro" id="IPR024760">
    <property type="entry name" value="HTH_dom_conjug_TS-like"/>
</dbReference>
<feature type="domain" description="Helix-turn-helix conjugative transposon-like" evidence="1">
    <location>
        <begin position="7"/>
        <end position="60"/>
    </location>
</feature>
<keyword evidence="3" id="KW-1185">Reference proteome</keyword>
<dbReference type="InterPro" id="IPR013325">
    <property type="entry name" value="RNA_pol_sigma_r2"/>
</dbReference>
<reference evidence="3" key="1">
    <citation type="journal article" date="2019" name="Int. J. Syst. Evol. Microbiol.">
        <title>The Global Catalogue of Microorganisms (GCM) 10K type strain sequencing project: providing services to taxonomists for standard genome sequencing and annotation.</title>
        <authorList>
            <consortium name="The Broad Institute Genomics Platform"/>
            <consortium name="The Broad Institute Genome Sequencing Center for Infectious Disease"/>
            <person name="Wu L."/>
            <person name="Ma J."/>
        </authorList>
    </citation>
    <scope>NUCLEOTIDE SEQUENCE [LARGE SCALE GENOMIC DNA]</scope>
    <source>
        <strain evidence="3">CGMCC 1.12769</strain>
    </source>
</reference>
<gene>
    <name evidence="2" type="ORF">GCM10008013_41610</name>
</gene>
<accession>A0ABQ1YSF7</accession>
<evidence type="ECO:0000259" key="1">
    <source>
        <dbReference type="Pfam" id="PF12645"/>
    </source>
</evidence>
<evidence type="ECO:0000313" key="2">
    <source>
        <dbReference type="EMBL" id="GGH35351.1"/>
    </source>
</evidence>
<evidence type="ECO:0000313" key="3">
    <source>
        <dbReference type="Proteomes" id="UP000659344"/>
    </source>
</evidence>
<dbReference type="RefSeq" id="WP_188541784.1">
    <property type="nucleotide sequence ID" value="NZ_BMFT01000003.1"/>
</dbReference>